<reference evidence="4 5" key="1">
    <citation type="submission" date="2016-10" db="EMBL/GenBank/DDBJ databases">
        <authorList>
            <person name="Varghese N."/>
            <person name="Submissions S."/>
        </authorList>
    </citation>
    <scope>NUCLEOTIDE SEQUENCE [LARGE SCALE GENOMIC DNA]</scope>
    <source>
        <strain evidence="4 5">CGMCC 1.6859</strain>
    </source>
</reference>
<proteinExistence type="inferred from homology"/>
<dbReference type="Pfam" id="PF07715">
    <property type="entry name" value="Plug"/>
    <property type="match status" value="1"/>
</dbReference>
<dbReference type="SUPFAM" id="SSF56935">
    <property type="entry name" value="Porins"/>
    <property type="match status" value="1"/>
</dbReference>
<accession>A0ABY0M1G6</accession>
<dbReference type="InterPro" id="IPR012910">
    <property type="entry name" value="Plug_dom"/>
</dbReference>
<dbReference type="NCBIfam" id="TIGR04057">
    <property type="entry name" value="SusC_RagA_signa"/>
    <property type="match status" value="1"/>
</dbReference>
<evidence type="ECO:0000256" key="1">
    <source>
        <dbReference type="PROSITE-ProRule" id="PRU01360"/>
    </source>
</evidence>
<keyword evidence="5" id="KW-1185">Reference proteome</keyword>
<dbReference type="InterPro" id="IPR039426">
    <property type="entry name" value="TonB-dep_rcpt-like"/>
</dbReference>
<keyword evidence="2" id="KW-0732">Signal</keyword>
<dbReference type="Gene3D" id="2.170.130.10">
    <property type="entry name" value="TonB-dependent receptor, plug domain"/>
    <property type="match status" value="1"/>
</dbReference>
<name>A0ABY0M1G6_9FLAO</name>
<evidence type="ECO:0000259" key="3">
    <source>
        <dbReference type="Pfam" id="PF07715"/>
    </source>
</evidence>
<comment type="caution">
    <text evidence="4">The sequence shown here is derived from an EMBL/GenBank/DDBJ whole genome shotgun (WGS) entry which is preliminary data.</text>
</comment>
<keyword evidence="1" id="KW-0998">Cell outer membrane</keyword>
<dbReference type="Pfam" id="PF13715">
    <property type="entry name" value="CarbopepD_reg_2"/>
    <property type="match status" value="1"/>
</dbReference>
<dbReference type="SUPFAM" id="SSF49464">
    <property type="entry name" value="Carboxypeptidase regulatory domain-like"/>
    <property type="match status" value="1"/>
</dbReference>
<feature type="domain" description="TonB-dependent receptor plug" evidence="3">
    <location>
        <begin position="130"/>
        <end position="245"/>
    </location>
</feature>
<keyword evidence="1" id="KW-0472">Membrane</keyword>
<organism evidence="4 5">
    <name type="scientific">Flavobacterium anhuiense</name>
    <dbReference type="NCBI Taxonomy" id="459526"/>
    <lineage>
        <taxon>Bacteria</taxon>
        <taxon>Pseudomonadati</taxon>
        <taxon>Bacteroidota</taxon>
        <taxon>Flavobacteriia</taxon>
        <taxon>Flavobacteriales</taxon>
        <taxon>Flavobacteriaceae</taxon>
        <taxon>Flavobacterium</taxon>
    </lineage>
</organism>
<dbReference type="RefSeq" id="WP_091134985.1">
    <property type="nucleotide sequence ID" value="NZ_FMVC01000007.1"/>
</dbReference>
<dbReference type="InterPro" id="IPR037066">
    <property type="entry name" value="Plug_dom_sf"/>
</dbReference>
<sequence length="1062" mass="116656">MNEKKMRCIKKRNCSLFNAGIIIAMLLYAGLASAQNSDQKKIKGTVTSETDGQPLFGVNVQLKGTNQKTATDADGGFAITARIGETVVFSYLGFVKEEVKITDEQLTIKLKEDLKALNEVVVIGYGKAKRKDLTGAISSVSGDELRRTQPVTFDQALQGKVAGVVVQQTSGQPGGGVNIQIRGMSSFGSSSPLYVIDGVIIGQSFDGGNGTNPLATINPSDIESVDVLKDASATAIYGSQATNGVIVITTKRGKEGATKITYEVSTGFQELIKQYPTMNLREYATFINQRAEVWGFDERPEFANPNYLGEGTNWQEELFRKAPVTNHVLTLSGGSEKTQYLLSGSYFNQEGIALGSEFTRASVRLNLDNKTTNWLKIGTSLQLTHIDENVNSTGSNVIQEALSQTPDIPVRNADGSFAGEESSEGWIAKRVNPYALALINKNNPKRNQFFGNLYLDIAFSKDFSFRNEISGNFLYKTEDRFSPTYKFGLAEKLTNEAFYSYNQDYFTTFRSFFTYSKVFNKKYNINALLGHEAQLTQFENVSAGRRNFISNNVTNIGSGDITTATNGGTKGDSALESYFGRLNFIYDDKYLFTANIRADGSSKFAPDNRWVTTYSGAFAWKLNNEKFLKGSKIVNELKLRTGYGLTNNQNVRNNAYLSTLESVSTGLSGNAQMTTNIANPGVEWEKTKYGNIGLDAALFGWKLNLSVDVYNRMTDGLLMQIPLPLYSGTIVGYSPGAINAPYVNIGQVRNRGIDLHLSSKNMERGDFTWTTDFTLSHNKNKVMKLNTDGAFLPGYYGGDVVSRTIVGGSIGAFYGYKVDGVFATADDFKNHALPTNTDGTVLPITPNSGGVWYGDLKFKDLNGDGVITEKDQTFLGSPVPDFQFGLGNTFTYKGFDLNIFFTANQGSEVVNGMRINGDNPLTNNGYLKSLKDHAVLALIDPNGSASDVNNVYVTNPETSIVGLKNNDSNRNNRFSDRYVENGSFIRCRNMTLGYSFPSEMMKKIHISSLRLYVNVSNPFLITSYTGMDPEVGSWNPLQAGIDNGFYPQSRTFTFGLNLGLTN</sequence>
<dbReference type="NCBIfam" id="TIGR04056">
    <property type="entry name" value="OMP_RagA_SusC"/>
    <property type="match status" value="1"/>
</dbReference>
<evidence type="ECO:0000313" key="5">
    <source>
        <dbReference type="Proteomes" id="UP000199307"/>
    </source>
</evidence>
<feature type="signal peptide" evidence="2">
    <location>
        <begin position="1"/>
        <end position="34"/>
    </location>
</feature>
<dbReference type="PROSITE" id="PS52016">
    <property type="entry name" value="TONB_DEPENDENT_REC_3"/>
    <property type="match status" value="1"/>
</dbReference>
<evidence type="ECO:0000313" key="4">
    <source>
        <dbReference type="EMBL" id="SCY90933.1"/>
    </source>
</evidence>
<evidence type="ECO:0000256" key="2">
    <source>
        <dbReference type="SAM" id="SignalP"/>
    </source>
</evidence>
<keyword evidence="1" id="KW-0812">Transmembrane</keyword>
<keyword evidence="1" id="KW-0813">Transport</keyword>
<feature type="chain" id="PRO_5045660009" evidence="2">
    <location>
        <begin position="35"/>
        <end position="1062"/>
    </location>
</feature>
<dbReference type="InterPro" id="IPR023996">
    <property type="entry name" value="TonB-dep_OMP_SusC/RagA"/>
</dbReference>
<dbReference type="Gene3D" id="2.60.40.1120">
    <property type="entry name" value="Carboxypeptidase-like, regulatory domain"/>
    <property type="match status" value="1"/>
</dbReference>
<dbReference type="InterPro" id="IPR023997">
    <property type="entry name" value="TonB-dep_OMP_SusC/RagA_CS"/>
</dbReference>
<dbReference type="InterPro" id="IPR008969">
    <property type="entry name" value="CarboxyPept-like_regulatory"/>
</dbReference>
<gene>
    <name evidence="4" type="ORF">SAMN02927916_3980</name>
</gene>
<comment type="subcellular location">
    <subcellularLocation>
        <location evidence="1">Cell outer membrane</location>
        <topology evidence="1">Multi-pass membrane protein</topology>
    </subcellularLocation>
</comment>
<dbReference type="Proteomes" id="UP000199307">
    <property type="component" value="Unassembled WGS sequence"/>
</dbReference>
<dbReference type="EMBL" id="FMVC01000007">
    <property type="protein sequence ID" value="SCY90933.1"/>
    <property type="molecule type" value="Genomic_DNA"/>
</dbReference>
<comment type="similarity">
    <text evidence="1">Belongs to the TonB-dependent receptor family.</text>
</comment>
<protein>
    <submittedName>
        <fullName evidence="4">TonB-linked outer membrane protein, SusC/RagA family</fullName>
    </submittedName>
</protein>
<keyword evidence="1" id="KW-1134">Transmembrane beta strand</keyword>